<accession>A0A6U3Q7S5</accession>
<dbReference type="Gene3D" id="3.30.160.20">
    <property type="match status" value="1"/>
</dbReference>
<dbReference type="PANTHER" id="PTHR11075:SF54">
    <property type="entry name" value="LARGE RIBOSOMAL SUBUNIT PROTEIN ML62"/>
    <property type="match status" value="1"/>
</dbReference>
<feature type="compositionally biased region" description="Basic residues" evidence="1">
    <location>
        <begin position="291"/>
        <end position="304"/>
    </location>
</feature>
<dbReference type="GO" id="GO:0005762">
    <property type="term" value="C:mitochondrial large ribosomal subunit"/>
    <property type="evidence" value="ECO:0007669"/>
    <property type="project" value="TreeGrafter"/>
</dbReference>
<evidence type="ECO:0000313" key="4">
    <source>
        <dbReference type="EMBL" id="CAD9321701.1"/>
    </source>
</evidence>
<feature type="region of interest" description="Disordered" evidence="1">
    <location>
        <begin position="133"/>
        <end position="166"/>
    </location>
</feature>
<gene>
    <name evidence="4" type="ORF">DBRI1063_LOCUS6639</name>
</gene>
<dbReference type="GO" id="GO:0070126">
    <property type="term" value="P:mitochondrial translational termination"/>
    <property type="evidence" value="ECO:0007669"/>
    <property type="project" value="TreeGrafter"/>
</dbReference>
<evidence type="ECO:0000259" key="3">
    <source>
        <dbReference type="PROSITE" id="PS00745"/>
    </source>
</evidence>
<feature type="domain" description="Prokaryotic-type class I peptide chain release factors" evidence="3">
    <location>
        <begin position="186"/>
        <end position="202"/>
    </location>
</feature>
<dbReference type="PANTHER" id="PTHR11075">
    <property type="entry name" value="PEPTIDE CHAIN RELEASE FACTOR"/>
    <property type="match status" value="1"/>
</dbReference>
<evidence type="ECO:0000256" key="2">
    <source>
        <dbReference type="SAM" id="SignalP"/>
    </source>
</evidence>
<proteinExistence type="predicted"/>
<dbReference type="PROSITE" id="PS00745">
    <property type="entry name" value="RF_PROK_I"/>
    <property type="match status" value="1"/>
</dbReference>
<feature type="chain" id="PRO_5030160067" description="Prokaryotic-type class I peptide chain release factors domain-containing protein" evidence="2">
    <location>
        <begin position="27"/>
        <end position="304"/>
    </location>
</feature>
<dbReference type="NCBIfam" id="NF006718">
    <property type="entry name" value="PRK09256.1"/>
    <property type="match status" value="1"/>
</dbReference>
<feature type="signal peptide" evidence="2">
    <location>
        <begin position="1"/>
        <end position="26"/>
    </location>
</feature>
<dbReference type="AlphaFoldDB" id="A0A6U3Q7S5"/>
<dbReference type="GO" id="GO:0016150">
    <property type="term" value="F:translation release factor activity, codon nonspecific"/>
    <property type="evidence" value="ECO:0007669"/>
    <property type="project" value="TreeGrafter"/>
</dbReference>
<protein>
    <recommendedName>
        <fullName evidence="3">Prokaryotic-type class I peptide chain release factors domain-containing protein</fullName>
    </recommendedName>
</protein>
<sequence>MKVKIKPSLLLLVSNAMTFLRPLVQAAVTRNSFIQSAQPLACIHHTFHQSSGSSNQSTEIRRKINTAFCHGNHSMQCLEKKQKHSWKPSYSTISHDHILQSRIAKFQHKHSSYFCNTQSQLYASKEEEIEPTWTYEPYKPPPKKSKKSKKSSQPTKRYYSSSSSDNWTVPKTLSIPLDQLEFSFVRSSGAGGQNVNKLSTKVELRFHVSSANWIPFEVRQRLSSQNANRMNKEGYMTLNSQEFRTQAMNKKDVVNKLEDLVLLAYPRPKVRKMRKGVSQAAKRRNLEDKKRRSSTKQNRKRVDF</sequence>
<dbReference type="InterPro" id="IPR000352">
    <property type="entry name" value="Pep_chain_release_fac_I"/>
</dbReference>
<keyword evidence="2" id="KW-0732">Signal</keyword>
<dbReference type="SUPFAM" id="SSF110916">
    <property type="entry name" value="Peptidyl-tRNA hydrolase domain-like"/>
    <property type="match status" value="1"/>
</dbReference>
<dbReference type="EMBL" id="HBGN01010344">
    <property type="protein sequence ID" value="CAD9321701.1"/>
    <property type="molecule type" value="Transcribed_RNA"/>
</dbReference>
<feature type="region of interest" description="Disordered" evidence="1">
    <location>
        <begin position="272"/>
        <end position="304"/>
    </location>
</feature>
<organism evidence="4">
    <name type="scientific">Ditylum brightwellii</name>
    <dbReference type="NCBI Taxonomy" id="49249"/>
    <lineage>
        <taxon>Eukaryota</taxon>
        <taxon>Sar</taxon>
        <taxon>Stramenopiles</taxon>
        <taxon>Ochrophyta</taxon>
        <taxon>Bacillariophyta</taxon>
        <taxon>Mediophyceae</taxon>
        <taxon>Lithodesmiophycidae</taxon>
        <taxon>Lithodesmiales</taxon>
        <taxon>Lithodesmiaceae</taxon>
        <taxon>Ditylum</taxon>
    </lineage>
</organism>
<dbReference type="GO" id="GO:0004045">
    <property type="term" value="F:peptidyl-tRNA hydrolase activity"/>
    <property type="evidence" value="ECO:0007669"/>
    <property type="project" value="TreeGrafter"/>
</dbReference>
<feature type="compositionally biased region" description="Basic residues" evidence="1">
    <location>
        <begin position="141"/>
        <end position="150"/>
    </location>
</feature>
<reference evidence="4" key="1">
    <citation type="submission" date="2021-01" db="EMBL/GenBank/DDBJ databases">
        <authorList>
            <person name="Corre E."/>
            <person name="Pelletier E."/>
            <person name="Niang G."/>
            <person name="Scheremetjew M."/>
            <person name="Finn R."/>
            <person name="Kale V."/>
            <person name="Holt S."/>
            <person name="Cochrane G."/>
            <person name="Meng A."/>
            <person name="Brown T."/>
            <person name="Cohen L."/>
        </authorList>
    </citation>
    <scope>NUCLEOTIDE SEQUENCE</scope>
    <source>
        <strain evidence="4">Pop2</strain>
    </source>
</reference>
<evidence type="ECO:0000256" key="1">
    <source>
        <dbReference type="SAM" id="MobiDB-lite"/>
    </source>
</evidence>
<dbReference type="InterPro" id="IPR052104">
    <property type="entry name" value="Mito_Release_Factor_mL62"/>
</dbReference>
<dbReference type="FunFam" id="3.30.160.20:FF:000046">
    <property type="entry name" value="Peptidyl-tRNA hydrolase ICT1"/>
    <property type="match status" value="1"/>
</dbReference>
<dbReference type="Pfam" id="PF00472">
    <property type="entry name" value="RF-1"/>
    <property type="match status" value="1"/>
</dbReference>
<name>A0A6U3Q7S5_9STRA</name>